<feature type="domain" description="GH15-like" evidence="1">
    <location>
        <begin position="270"/>
        <end position="568"/>
    </location>
</feature>
<dbReference type="PANTHER" id="PTHR31616">
    <property type="entry name" value="TREHALASE"/>
    <property type="match status" value="1"/>
</dbReference>
<dbReference type="Pfam" id="PF00723">
    <property type="entry name" value="Glyco_hydro_15"/>
    <property type="match status" value="1"/>
</dbReference>
<dbReference type="GO" id="GO:0004553">
    <property type="term" value="F:hydrolase activity, hydrolyzing O-glycosyl compounds"/>
    <property type="evidence" value="ECO:0007669"/>
    <property type="project" value="TreeGrafter"/>
</dbReference>
<dbReference type="Pfam" id="PF19291">
    <property type="entry name" value="TREH_N"/>
    <property type="match status" value="1"/>
</dbReference>
<organism evidence="3 4">
    <name type="scientific">Sphingomonas sanxanigenens</name>
    <dbReference type="NCBI Taxonomy" id="397260"/>
    <lineage>
        <taxon>Bacteria</taxon>
        <taxon>Pseudomonadati</taxon>
        <taxon>Pseudomonadota</taxon>
        <taxon>Alphaproteobacteria</taxon>
        <taxon>Sphingomonadales</taxon>
        <taxon>Sphingomonadaceae</taxon>
        <taxon>Sphingomonas</taxon>
    </lineage>
</organism>
<dbReference type="InterPro" id="IPR008928">
    <property type="entry name" value="6-hairpin_glycosidase_sf"/>
</dbReference>
<dbReference type="Gene3D" id="1.50.10.10">
    <property type="match status" value="1"/>
</dbReference>
<name>A0A2W5A5C1_9SPHN</name>
<dbReference type="InterPro" id="IPR012341">
    <property type="entry name" value="6hp_glycosidase-like_sf"/>
</dbReference>
<dbReference type="PANTHER" id="PTHR31616:SF0">
    <property type="entry name" value="GLUCAN 1,4-ALPHA-GLUCOSIDASE"/>
    <property type="match status" value="1"/>
</dbReference>
<feature type="domain" description="Trehalase-like N-terminal" evidence="2">
    <location>
        <begin position="51"/>
        <end position="125"/>
    </location>
</feature>
<proteinExistence type="predicted"/>
<dbReference type="InterPro" id="IPR045582">
    <property type="entry name" value="Trehalase-like_N"/>
</dbReference>
<evidence type="ECO:0000259" key="1">
    <source>
        <dbReference type="Pfam" id="PF00723"/>
    </source>
</evidence>
<protein>
    <submittedName>
        <fullName evidence="3">Glycoside hydrolase family 15</fullName>
    </submittedName>
</protein>
<evidence type="ECO:0000313" key="4">
    <source>
        <dbReference type="Proteomes" id="UP000249066"/>
    </source>
</evidence>
<reference evidence="3 4" key="1">
    <citation type="submission" date="2017-08" db="EMBL/GenBank/DDBJ databases">
        <title>Infants hospitalized years apart are colonized by the same room-sourced microbial strains.</title>
        <authorList>
            <person name="Brooks B."/>
            <person name="Olm M.R."/>
            <person name="Firek B.A."/>
            <person name="Baker R."/>
            <person name="Thomas B.C."/>
            <person name="Morowitz M.J."/>
            <person name="Banfield J.F."/>
        </authorList>
    </citation>
    <scope>NUCLEOTIDE SEQUENCE [LARGE SCALE GENOMIC DNA]</scope>
    <source>
        <strain evidence="3">S2_018_000_R2_101</strain>
    </source>
</reference>
<dbReference type="SUPFAM" id="SSF48208">
    <property type="entry name" value="Six-hairpin glycosidases"/>
    <property type="match status" value="1"/>
</dbReference>
<dbReference type="AlphaFoldDB" id="A0A2W5A5C1"/>
<dbReference type="GO" id="GO:0005975">
    <property type="term" value="P:carbohydrate metabolic process"/>
    <property type="evidence" value="ECO:0007669"/>
    <property type="project" value="InterPro"/>
</dbReference>
<sequence>MAILFIVLIWIRKTGRLSCVLPCNQLKGIVAINIIRLDNARPRRDAENYLHLEHYGALGDGRTVALSGSDGSLDWWCVPNLDSPPLFDKLVDPQEGGYFAITPREAFEVERAYRPESNVLETIFTTAGGKARMVETLNSGSAGRLPWCELARRIEGLEGSVHFDIALRLGHRAGTASPYMQKVGGHDVFHVGGVLGLFLRGSGVIIEHLGDSGATASLTIEAGRRELLAIVAGEDEPLVAPSLDEIDARIDGSDDEWRTWAKTVQCDGPCREALVRSALALKLLLFSPSGAIAAAATTSLPERIGGPKNYDYRFAWVRDAGYTINAFLRVGAQAEAKAALTWLLKQIEEVGPRVCYSIWGGAASDVRTVDLPGYRRSQPVVAGNRATDQRQHGIYGDIFETAACFVDHGNILDARSAEILAHLADQCADIWRQKDSGIWELAQEQHYTMSKISCWQALARAVELADAGQLPTTCRDRWSRERDRIEAWITEHCWSESLGAYSFYPGSDRLDASLALAVRFGFDGRDRLRRTVEAIDRELGFGPYHYRYSGAEKEEGCFLACTFWMVEAKILLDQPEAASRAFAEAIEGLAPTAGVYPEMIDPVSGQYLGNMPQGLTHLAIIQALMSLEASRG</sequence>
<evidence type="ECO:0000259" key="2">
    <source>
        <dbReference type="Pfam" id="PF19291"/>
    </source>
</evidence>
<accession>A0A2W5A5C1</accession>
<keyword evidence="3" id="KW-0378">Hydrolase</keyword>
<dbReference type="EMBL" id="QFNN01000089">
    <property type="protein sequence ID" value="PZO88497.1"/>
    <property type="molecule type" value="Genomic_DNA"/>
</dbReference>
<evidence type="ECO:0000313" key="3">
    <source>
        <dbReference type="EMBL" id="PZO88497.1"/>
    </source>
</evidence>
<gene>
    <name evidence="3" type="ORF">DI623_12530</name>
</gene>
<dbReference type="InterPro" id="IPR011613">
    <property type="entry name" value="GH15-like"/>
</dbReference>
<dbReference type="Proteomes" id="UP000249066">
    <property type="component" value="Unassembled WGS sequence"/>
</dbReference>
<comment type="caution">
    <text evidence="3">The sequence shown here is derived from an EMBL/GenBank/DDBJ whole genome shotgun (WGS) entry which is preliminary data.</text>
</comment>